<organism evidence="7 8">
    <name type="scientific">Desulfuromonas versatilis</name>
    <dbReference type="NCBI Taxonomy" id="2802975"/>
    <lineage>
        <taxon>Bacteria</taxon>
        <taxon>Pseudomonadati</taxon>
        <taxon>Thermodesulfobacteriota</taxon>
        <taxon>Desulfuromonadia</taxon>
        <taxon>Desulfuromonadales</taxon>
        <taxon>Desulfuromonadaceae</taxon>
        <taxon>Desulfuromonas</taxon>
    </lineage>
</organism>
<proteinExistence type="predicted"/>
<evidence type="ECO:0000259" key="5">
    <source>
        <dbReference type="PROSITE" id="PS51898"/>
    </source>
</evidence>
<dbReference type="InterPro" id="IPR013762">
    <property type="entry name" value="Integrase-like_cat_sf"/>
</dbReference>
<gene>
    <name evidence="7" type="ORF">DESUT3_30790</name>
</gene>
<dbReference type="InterPro" id="IPR010998">
    <property type="entry name" value="Integrase_recombinase_N"/>
</dbReference>
<reference evidence="7 8" key="2">
    <citation type="journal article" date="2021" name="Int. J. Syst. Evol. Microbiol.">
        <title>Isolation and Polyphasic Characterization of Desulfuromonas versatilis sp. Nov., an Electrogenic Bacteria Capable of Versatile Metabolism Isolated from a Graphene Oxide-Reducing Enrichment Culture.</title>
        <authorList>
            <person name="Xie L."/>
            <person name="Yoshida N."/>
            <person name="Ishii S."/>
            <person name="Meng L."/>
        </authorList>
    </citation>
    <scope>NUCLEOTIDE SEQUENCE [LARGE SCALE GENOMIC DNA]</scope>
    <source>
        <strain evidence="7 8">NIT-T3</strain>
    </source>
</reference>
<name>A0ABN6E120_9BACT</name>
<keyword evidence="3" id="KW-0233">DNA recombination</keyword>
<dbReference type="InterPro" id="IPR004107">
    <property type="entry name" value="Integrase_SAM-like_N"/>
</dbReference>
<evidence type="ECO:0000256" key="1">
    <source>
        <dbReference type="ARBA" id="ARBA00022908"/>
    </source>
</evidence>
<dbReference type="Gene3D" id="1.10.150.130">
    <property type="match status" value="1"/>
</dbReference>
<dbReference type="PROSITE" id="PS51898">
    <property type="entry name" value="TYR_RECOMBINASE"/>
    <property type="match status" value="1"/>
</dbReference>
<dbReference type="EMBL" id="AP024355">
    <property type="protein sequence ID" value="BCR06010.1"/>
    <property type="molecule type" value="Genomic_DNA"/>
</dbReference>
<keyword evidence="2 4" id="KW-0238">DNA-binding</keyword>
<dbReference type="InterPro" id="IPR011010">
    <property type="entry name" value="DNA_brk_join_enz"/>
</dbReference>
<evidence type="ECO:0000259" key="6">
    <source>
        <dbReference type="PROSITE" id="PS51900"/>
    </source>
</evidence>
<sequence length="160" mass="18560">MRTEIRLRHYSPRTEQTYQHWVRRFLTFHRYRHPKEMGAEAVKAYLEYLVENRDVSANTQKQALNALVFLYDQVLKQTLGELGDFARAKKPKRLPVVLSREETVALFACLTGTPALMVGLLYGSGLHAMECLRLRVKDIDFSQGQIMVRDGKGRKLTPMY</sequence>
<dbReference type="InterPro" id="IPR044068">
    <property type="entry name" value="CB"/>
</dbReference>
<dbReference type="SUPFAM" id="SSF56349">
    <property type="entry name" value="DNA breaking-rejoining enzymes"/>
    <property type="match status" value="1"/>
</dbReference>
<reference evidence="7 8" key="1">
    <citation type="journal article" date="2016" name="C (Basel)">
        <title>Selective Growth of and Electricity Production by Marine Exoelectrogenic Bacteria in Self-Aggregated Hydrogel of Microbially Reduced Graphene Oxide.</title>
        <authorList>
            <person name="Yoshida N."/>
            <person name="Goto Y."/>
            <person name="Miyata Y."/>
        </authorList>
    </citation>
    <scope>NUCLEOTIDE SEQUENCE [LARGE SCALE GENOMIC DNA]</scope>
    <source>
        <strain evidence="7 8">NIT-T3</strain>
    </source>
</reference>
<dbReference type="Gene3D" id="1.10.443.10">
    <property type="entry name" value="Intergrase catalytic core"/>
    <property type="match status" value="1"/>
</dbReference>
<evidence type="ECO:0008006" key="9">
    <source>
        <dbReference type="Google" id="ProtNLM"/>
    </source>
</evidence>
<evidence type="ECO:0000256" key="2">
    <source>
        <dbReference type="ARBA" id="ARBA00023125"/>
    </source>
</evidence>
<evidence type="ECO:0000256" key="3">
    <source>
        <dbReference type="ARBA" id="ARBA00023172"/>
    </source>
</evidence>
<accession>A0ABN6E120</accession>
<evidence type="ECO:0000256" key="4">
    <source>
        <dbReference type="PROSITE-ProRule" id="PRU01248"/>
    </source>
</evidence>
<dbReference type="Proteomes" id="UP001319827">
    <property type="component" value="Chromosome"/>
</dbReference>
<dbReference type="PROSITE" id="PS51900">
    <property type="entry name" value="CB"/>
    <property type="match status" value="1"/>
</dbReference>
<feature type="domain" description="Core-binding (CB)" evidence="6">
    <location>
        <begin position="1"/>
        <end position="75"/>
    </location>
</feature>
<keyword evidence="1" id="KW-0229">DNA integration</keyword>
<evidence type="ECO:0000313" key="7">
    <source>
        <dbReference type="EMBL" id="BCR06010.1"/>
    </source>
</evidence>
<protein>
    <recommendedName>
        <fullName evidence="9">Integron integrase</fullName>
    </recommendedName>
</protein>
<feature type="domain" description="Tyr recombinase" evidence="5">
    <location>
        <begin position="93"/>
        <end position="160"/>
    </location>
</feature>
<keyword evidence="8" id="KW-1185">Reference proteome</keyword>
<dbReference type="Pfam" id="PF13495">
    <property type="entry name" value="Phage_int_SAM_4"/>
    <property type="match status" value="1"/>
</dbReference>
<dbReference type="InterPro" id="IPR002104">
    <property type="entry name" value="Integrase_catalytic"/>
</dbReference>
<evidence type="ECO:0000313" key="8">
    <source>
        <dbReference type="Proteomes" id="UP001319827"/>
    </source>
</evidence>